<organism evidence="1 2">
    <name type="scientific">Leucogyrophana mollusca</name>
    <dbReference type="NCBI Taxonomy" id="85980"/>
    <lineage>
        <taxon>Eukaryota</taxon>
        <taxon>Fungi</taxon>
        <taxon>Dikarya</taxon>
        <taxon>Basidiomycota</taxon>
        <taxon>Agaricomycotina</taxon>
        <taxon>Agaricomycetes</taxon>
        <taxon>Agaricomycetidae</taxon>
        <taxon>Boletales</taxon>
        <taxon>Boletales incertae sedis</taxon>
        <taxon>Leucogyrophana</taxon>
    </lineage>
</organism>
<dbReference type="EMBL" id="MU266343">
    <property type="protein sequence ID" value="KAH7929247.1"/>
    <property type="molecule type" value="Genomic_DNA"/>
</dbReference>
<proteinExistence type="predicted"/>
<gene>
    <name evidence="1" type="ORF">BV22DRAFT_138573</name>
</gene>
<sequence>MEAPLAPVGTVSINVSAGFDGLYYGFMMATILSGISIVQGWVYLNSCDKDHWGLRSFVGIMVLADLVTTSLDLKVMHFCLIENFGWLPALTVITRPVTLEFILTVITVYCVQLFFASRIYLFKKQSVWLSAIIVFFGTGAVIAGVSGAGLFFHHDEVSFLATRKNKILFGINGGCAAIADIVITVVLTWTLSSAKRGFKRTDTMLQKLLLYVVSRGLLVTVTQILFLIIYFIRPDQLYWVPLHFISSKLYVITMVAMLNARRCLREEGDNIFTTSSLSFANSGSRDQRIMVHKTVELSHYQDESEITEMSTGNKGANTLIQEHHV</sequence>
<keyword evidence="2" id="KW-1185">Reference proteome</keyword>
<evidence type="ECO:0000313" key="2">
    <source>
        <dbReference type="Proteomes" id="UP000790709"/>
    </source>
</evidence>
<name>A0ACB8BUW5_9AGAM</name>
<dbReference type="Proteomes" id="UP000790709">
    <property type="component" value="Unassembled WGS sequence"/>
</dbReference>
<comment type="caution">
    <text evidence="1">The sequence shown here is derived from an EMBL/GenBank/DDBJ whole genome shotgun (WGS) entry which is preliminary data.</text>
</comment>
<accession>A0ACB8BUW5</accession>
<protein>
    <submittedName>
        <fullName evidence="1">Uncharacterized protein</fullName>
    </submittedName>
</protein>
<evidence type="ECO:0000313" key="1">
    <source>
        <dbReference type="EMBL" id="KAH7929247.1"/>
    </source>
</evidence>
<reference evidence="1" key="1">
    <citation type="journal article" date="2021" name="New Phytol.">
        <title>Evolutionary innovations through gain and loss of genes in the ectomycorrhizal Boletales.</title>
        <authorList>
            <person name="Wu G."/>
            <person name="Miyauchi S."/>
            <person name="Morin E."/>
            <person name="Kuo A."/>
            <person name="Drula E."/>
            <person name="Varga T."/>
            <person name="Kohler A."/>
            <person name="Feng B."/>
            <person name="Cao Y."/>
            <person name="Lipzen A."/>
            <person name="Daum C."/>
            <person name="Hundley H."/>
            <person name="Pangilinan J."/>
            <person name="Johnson J."/>
            <person name="Barry K."/>
            <person name="LaButti K."/>
            <person name="Ng V."/>
            <person name="Ahrendt S."/>
            <person name="Min B."/>
            <person name="Choi I.G."/>
            <person name="Park H."/>
            <person name="Plett J.M."/>
            <person name="Magnuson J."/>
            <person name="Spatafora J.W."/>
            <person name="Nagy L.G."/>
            <person name="Henrissat B."/>
            <person name="Grigoriev I.V."/>
            <person name="Yang Z.L."/>
            <person name="Xu J."/>
            <person name="Martin F.M."/>
        </authorList>
    </citation>
    <scope>NUCLEOTIDE SEQUENCE</scope>
    <source>
        <strain evidence="1">KUC20120723A-06</strain>
    </source>
</reference>